<dbReference type="PANTHER" id="PTHR33064">
    <property type="entry name" value="POL PROTEIN"/>
    <property type="match status" value="1"/>
</dbReference>
<name>A0A8T0FYY6_ARGBR</name>
<dbReference type="InterPro" id="IPR043128">
    <property type="entry name" value="Rev_trsase/Diguanyl_cyclase"/>
</dbReference>
<reference evidence="2" key="1">
    <citation type="journal article" date="2020" name="bioRxiv">
        <title>Chromosome-level reference genome of the European wasp spider Argiope bruennichi: a resource for studies on range expansion and evolutionary adaptation.</title>
        <authorList>
            <person name="Sheffer M.M."/>
            <person name="Hoppe A."/>
            <person name="Krehenwinkel H."/>
            <person name="Uhl G."/>
            <person name="Kuss A.W."/>
            <person name="Jensen L."/>
            <person name="Jensen C."/>
            <person name="Gillespie R.G."/>
            <person name="Hoff K.J."/>
            <person name="Prost S."/>
        </authorList>
    </citation>
    <scope>NUCLEOTIDE SEQUENCE</scope>
</reference>
<comment type="caution">
    <text evidence="2">The sequence shown here is derived from an EMBL/GenBank/DDBJ whole genome shotgun (WGS) entry which is preliminary data.</text>
</comment>
<dbReference type="Proteomes" id="UP000807504">
    <property type="component" value="Unassembled WGS sequence"/>
</dbReference>
<protein>
    <submittedName>
        <fullName evidence="2">Transposon Ty3-G Gag-Pol polyprotein like</fullName>
    </submittedName>
</protein>
<dbReference type="CDD" id="cd01647">
    <property type="entry name" value="RT_LTR"/>
    <property type="match status" value="1"/>
</dbReference>
<dbReference type="PROSITE" id="PS50878">
    <property type="entry name" value="RT_POL"/>
    <property type="match status" value="1"/>
</dbReference>
<dbReference type="InterPro" id="IPR000477">
    <property type="entry name" value="RT_dom"/>
</dbReference>
<reference evidence="2" key="2">
    <citation type="submission" date="2020-06" db="EMBL/GenBank/DDBJ databases">
        <authorList>
            <person name="Sheffer M."/>
        </authorList>
    </citation>
    <scope>NUCLEOTIDE SEQUENCE</scope>
</reference>
<evidence type="ECO:0000313" key="2">
    <source>
        <dbReference type="EMBL" id="KAF8794789.1"/>
    </source>
</evidence>
<dbReference type="SUPFAM" id="SSF56672">
    <property type="entry name" value="DNA/RNA polymerases"/>
    <property type="match status" value="1"/>
</dbReference>
<dbReference type="GO" id="GO:0071897">
    <property type="term" value="P:DNA biosynthetic process"/>
    <property type="evidence" value="ECO:0007669"/>
    <property type="project" value="UniProtKB-ARBA"/>
</dbReference>
<dbReference type="AlphaFoldDB" id="A0A8T0FYY6"/>
<dbReference type="InterPro" id="IPR051320">
    <property type="entry name" value="Viral_Replic_Matur_Polypro"/>
</dbReference>
<proteinExistence type="predicted"/>
<dbReference type="PANTHER" id="PTHR33064:SF37">
    <property type="entry name" value="RIBONUCLEASE H"/>
    <property type="match status" value="1"/>
</dbReference>
<evidence type="ECO:0000313" key="3">
    <source>
        <dbReference type="Proteomes" id="UP000807504"/>
    </source>
</evidence>
<sequence>MRIMVLDLSKGYWQIPLNPRAQRIAAFVTSFGSYGPLRLPFGLKNAPYFFSKLMAEVLKGCEEYAVPYLDDIAIYSHSWDSHLKHLETVLKRIEAANLTSEAFQM</sequence>
<feature type="domain" description="Reverse transcriptase" evidence="1">
    <location>
        <begin position="1"/>
        <end position="105"/>
    </location>
</feature>
<organism evidence="2 3">
    <name type="scientific">Argiope bruennichi</name>
    <name type="common">Wasp spider</name>
    <name type="synonym">Aranea bruennichi</name>
    <dbReference type="NCBI Taxonomy" id="94029"/>
    <lineage>
        <taxon>Eukaryota</taxon>
        <taxon>Metazoa</taxon>
        <taxon>Ecdysozoa</taxon>
        <taxon>Arthropoda</taxon>
        <taxon>Chelicerata</taxon>
        <taxon>Arachnida</taxon>
        <taxon>Araneae</taxon>
        <taxon>Araneomorphae</taxon>
        <taxon>Entelegynae</taxon>
        <taxon>Araneoidea</taxon>
        <taxon>Araneidae</taxon>
        <taxon>Argiope</taxon>
    </lineage>
</organism>
<dbReference type="EMBL" id="JABXBU010000002">
    <property type="protein sequence ID" value="KAF8794789.1"/>
    <property type="molecule type" value="Genomic_DNA"/>
</dbReference>
<dbReference type="Pfam" id="PF00078">
    <property type="entry name" value="RVT_1"/>
    <property type="match status" value="1"/>
</dbReference>
<gene>
    <name evidence="2" type="ORF">HNY73_002722</name>
</gene>
<dbReference type="InterPro" id="IPR043502">
    <property type="entry name" value="DNA/RNA_pol_sf"/>
</dbReference>
<keyword evidence="3" id="KW-1185">Reference proteome</keyword>
<evidence type="ECO:0000259" key="1">
    <source>
        <dbReference type="PROSITE" id="PS50878"/>
    </source>
</evidence>
<accession>A0A8T0FYY6</accession>
<dbReference type="Gene3D" id="3.30.70.270">
    <property type="match status" value="1"/>
</dbReference>